<evidence type="ECO:0000313" key="1">
    <source>
        <dbReference type="EMBL" id="GHG03452.1"/>
    </source>
</evidence>
<dbReference type="Gene3D" id="1.10.10.10">
    <property type="entry name" value="Winged helix-like DNA-binding domain superfamily/Winged helix DNA-binding domain"/>
    <property type="match status" value="1"/>
</dbReference>
<sequence length="218" mass="24003">MPQTILGSYTGEWFTVQTPEQARLLSDSAAVQMLQPFLGRTLGAAEAAREAGVSVERLSYRIRQFVAAGLLKDVGEQPRRGRPVRLYQAAGGIFLPFQHTPFEDLEAQIAVQLEPIQRAKVQALARLLTEMHSDGRVLYRDEVSGKVHSEAASSLTPHAAWRGKGGNRTGKLWLSRAQLAELQALYDSLSEWVTALETGPRAGAKPYLLELTLVPLEE</sequence>
<dbReference type="SUPFAM" id="SSF46785">
    <property type="entry name" value="Winged helix' DNA-binding domain"/>
    <property type="match status" value="1"/>
</dbReference>
<accession>A0ABQ3KBJ2</accession>
<dbReference type="Proteomes" id="UP000632154">
    <property type="component" value="Unassembled WGS sequence"/>
</dbReference>
<gene>
    <name evidence="1" type="ORF">GCM10017783_14820</name>
</gene>
<proteinExistence type="predicted"/>
<evidence type="ECO:0000313" key="2">
    <source>
        <dbReference type="Proteomes" id="UP000632154"/>
    </source>
</evidence>
<dbReference type="RefSeq" id="WP_189643051.1">
    <property type="nucleotide sequence ID" value="NZ_BNAL01000017.1"/>
</dbReference>
<reference evidence="2" key="1">
    <citation type="journal article" date="2019" name="Int. J. Syst. Evol. Microbiol.">
        <title>The Global Catalogue of Microorganisms (GCM) 10K type strain sequencing project: providing services to taxonomists for standard genome sequencing and annotation.</title>
        <authorList>
            <consortium name="The Broad Institute Genomics Platform"/>
            <consortium name="The Broad Institute Genome Sequencing Center for Infectious Disease"/>
            <person name="Wu L."/>
            <person name="Ma J."/>
        </authorList>
    </citation>
    <scope>NUCLEOTIDE SEQUENCE [LARGE SCALE GENOMIC DNA]</scope>
    <source>
        <strain evidence="2">CGMCC 1.18439</strain>
    </source>
</reference>
<dbReference type="InterPro" id="IPR036390">
    <property type="entry name" value="WH_DNA-bd_sf"/>
</dbReference>
<name>A0ABQ3KBJ2_9DEIO</name>
<comment type="caution">
    <text evidence="1">The sequence shown here is derived from an EMBL/GenBank/DDBJ whole genome shotgun (WGS) entry which is preliminary data.</text>
</comment>
<dbReference type="EMBL" id="BNAL01000017">
    <property type="protein sequence ID" value="GHG03452.1"/>
    <property type="molecule type" value="Genomic_DNA"/>
</dbReference>
<protein>
    <recommendedName>
        <fullName evidence="3">HTH marR-type domain-containing protein</fullName>
    </recommendedName>
</protein>
<organism evidence="1 2">
    <name type="scientific">Deinococcus piscis</name>
    <dbReference type="NCBI Taxonomy" id="394230"/>
    <lineage>
        <taxon>Bacteria</taxon>
        <taxon>Thermotogati</taxon>
        <taxon>Deinococcota</taxon>
        <taxon>Deinococci</taxon>
        <taxon>Deinococcales</taxon>
        <taxon>Deinococcaceae</taxon>
        <taxon>Deinococcus</taxon>
    </lineage>
</organism>
<dbReference type="InterPro" id="IPR036388">
    <property type="entry name" value="WH-like_DNA-bd_sf"/>
</dbReference>
<keyword evidence="2" id="KW-1185">Reference proteome</keyword>
<evidence type="ECO:0008006" key="3">
    <source>
        <dbReference type="Google" id="ProtNLM"/>
    </source>
</evidence>